<accession>A0A1Y4QT14</accession>
<evidence type="ECO:0000313" key="4">
    <source>
        <dbReference type="Proteomes" id="UP000196074"/>
    </source>
</evidence>
<feature type="transmembrane region" description="Helical" evidence="2">
    <location>
        <begin position="109"/>
        <end position="127"/>
    </location>
</feature>
<dbReference type="InterPro" id="IPR036259">
    <property type="entry name" value="MFS_trans_sf"/>
</dbReference>
<gene>
    <name evidence="3" type="ORF">B5E88_11150</name>
</gene>
<dbReference type="SUPFAM" id="SSF103473">
    <property type="entry name" value="MFS general substrate transporter"/>
    <property type="match status" value="1"/>
</dbReference>
<dbReference type="EMBL" id="NFLC01000031">
    <property type="protein sequence ID" value="OUQ08454.1"/>
    <property type="molecule type" value="Genomic_DNA"/>
</dbReference>
<keyword evidence="2" id="KW-0472">Membrane</keyword>
<feature type="coiled-coil region" evidence="1">
    <location>
        <begin position="2"/>
        <end position="61"/>
    </location>
</feature>
<evidence type="ECO:0000313" key="3">
    <source>
        <dbReference type="EMBL" id="OUQ08454.1"/>
    </source>
</evidence>
<reference evidence="4" key="1">
    <citation type="submission" date="2017-04" db="EMBL/GenBank/DDBJ databases">
        <title>Function of individual gut microbiota members based on whole genome sequencing of pure cultures obtained from chicken caecum.</title>
        <authorList>
            <person name="Medvecky M."/>
            <person name="Cejkova D."/>
            <person name="Polansky O."/>
            <person name="Karasova D."/>
            <person name="Kubasova T."/>
            <person name="Cizek A."/>
            <person name="Rychlik I."/>
        </authorList>
    </citation>
    <scope>NUCLEOTIDE SEQUENCE [LARGE SCALE GENOMIC DNA]</scope>
    <source>
        <strain evidence="4">An144</strain>
    </source>
</reference>
<evidence type="ECO:0000256" key="1">
    <source>
        <dbReference type="SAM" id="Coils"/>
    </source>
</evidence>
<feature type="transmembrane region" description="Helical" evidence="2">
    <location>
        <begin position="222"/>
        <end position="240"/>
    </location>
</feature>
<feature type="transmembrane region" description="Helical" evidence="2">
    <location>
        <begin position="139"/>
        <end position="159"/>
    </location>
</feature>
<proteinExistence type="predicted"/>
<dbReference type="Gene3D" id="1.10.287.1490">
    <property type="match status" value="1"/>
</dbReference>
<keyword evidence="1" id="KW-0175">Coiled coil</keyword>
<keyword evidence="2" id="KW-1133">Transmembrane helix</keyword>
<evidence type="ECO:0000256" key="2">
    <source>
        <dbReference type="SAM" id="Phobius"/>
    </source>
</evidence>
<sequence length="245" mass="28616">MLQEKETTVQACNKQLEAMEQTVKSQQKEINQQWQAINHEQKKLEENNKQFKKKVDKEALDKFKTYQTQEIANIMGIILIMFIPIFILFGQHDWFRSDTIQLFHYEGQLISGFWNWAVGIVLNFWHWQWTWGTIFGIPLARIVVAALASIIWAIIFIIILLCILFGIPGLFIAAIIFALTGYKVPQDKRHIDSLWLILCLLGFLVTSGWSKGLIGYFTHIDINLWLILAIGLIIFNIIRFNKYRT</sequence>
<protein>
    <submittedName>
        <fullName evidence="3">Uncharacterized protein</fullName>
    </submittedName>
</protein>
<comment type="caution">
    <text evidence="3">The sequence shown here is derived from an EMBL/GenBank/DDBJ whole genome shotgun (WGS) entry which is preliminary data.</text>
</comment>
<feature type="transmembrane region" description="Helical" evidence="2">
    <location>
        <begin position="71"/>
        <end position="89"/>
    </location>
</feature>
<keyword evidence="2" id="KW-0812">Transmembrane</keyword>
<organism evidence="3 4">
    <name type="scientific">Enterococcus cecorum</name>
    <dbReference type="NCBI Taxonomy" id="44008"/>
    <lineage>
        <taxon>Bacteria</taxon>
        <taxon>Bacillati</taxon>
        <taxon>Bacillota</taxon>
        <taxon>Bacilli</taxon>
        <taxon>Lactobacillales</taxon>
        <taxon>Enterococcaceae</taxon>
        <taxon>Enterococcus</taxon>
    </lineage>
</organism>
<name>A0A1Y4QT14_9ENTE</name>
<dbReference type="AlphaFoldDB" id="A0A1Y4QT14"/>
<feature type="transmembrane region" description="Helical" evidence="2">
    <location>
        <begin position="165"/>
        <end position="182"/>
    </location>
</feature>
<dbReference type="Proteomes" id="UP000196074">
    <property type="component" value="Unassembled WGS sequence"/>
</dbReference>
<feature type="transmembrane region" description="Helical" evidence="2">
    <location>
        <begin position="194"/>
        <end position="216"/>
    </location>
</feature>